<sequence length="95" mass="9945">MYRDARAEICALKAENKELKRQTTSMARFGAPTYLTFDGRRGADSGGGNTVVVLGGSTGDGPSNVLGGVGNTEAAPARDAQDKGKRKRSAEEAKK</sequence>
<dbReference type="EMBL" id="CM045762">
    <property type="protein sequence ID" value="KAI8012516.1"/>
    <property type="molecule type" value="Genomic_DNA"/>
</dbReference>
<protein>
    <submittedName>
        <fullName evidence="1">Uncharacterized protein</fullName>
    </submittedName>
</protein>
<dbReference type="Proteomes" id="UP001060215">
    <property type="component" value="Chromosome 5"/>
</dbReference>
<reference evidence="1 2" key="1">
    <citation type="journal article" date="2022" name="Plant J.">
        <title>Chromosome-level genome of Camellia lanceoleosa provides a valuable resource for understanding genome evolution and self-incompatibility.</title>
        <authorList>
            <person name="Gong W."/>
            <person name="Xiao S."/>
            <person name="Wang L."/>
            <person name="Liao Z."/>
            <person name="Chang Y."/>
            <person name="Mo W."/>
            <person name="Hu G."/>
            <person name="Li W."/>
            <person name="Zhao G."/>
            <person name="Zhu H."/>
            <person name="Hu X."/>
            <person name="Ji K."/>
            <person name="Xiang X."/>
            <person name="Song Q."/>
            <person name="Yuan D."/>
            <person name="Jin S."/>
            <person name="Zhang L."/>
        </authorList>
    </citation>
    <scope>NUCLEOTIDE SEQUENCE [LARGE SCALE GENOMIC DNA]</scope>
    <source>
        <strain evidence="1">SQ_2022a</strain>
    </source>
</reference>
<name>A0ACC0HKE1_9ERIC</name>
<proteinExistence type="predicted"/>
<gene>
    <name evidence="1" type="ORF">LOK49_LG06G02520</name>
</gene>
<evidence type="ECO:0000313" key="2">
    <source>
        <dbReference type="Proteomes" id="UP001060215"/>
    </source>
</evidence>
<comment type="caution">
    <text evidence="1">The sequence shown here is derived from an EMBL/GenBank/DDBJ whole genome shotgun (WGS) entry which is preliminary data.</text>
</comment>
<evidence type="ECO:0000313" key="1">
    <source>
        <dbReference type="EMBL" id="KAI8012516.1"/>
    </source>
</evidence>
<accession>A0ACC0HKE1</accession>
<keyword evidence="2" id="KW-1185">Reference proteome</keyword>
<organism evidence="1 2">
    <name type="scientific">Camellia lanceoleosa</name>
    <dbReference type="NCBI Taxonomy" id="1840588"/>
    <lineage>
        <taxon>Eukaryota</taxon>
        <taxon>Viridiplantae</taxon>
        <taxon>Streptophyta</taxon>
        <taxon>Embryophyta</taxon>
        <taxon>Tracheophyta</taxon>
        <taxon>Spermatophyta</taxon>
        <taxon>Magnoliopsida</taxon>
        <taxon>eudicotyledons</taxon>
        <taxon>Gunneridae</taxon>
        <taxon>Pentapetalae</taxon>
        <taxon>asterids</taxon>
        <taxon>Ericales</taxon>
        <taxon>Theaceae</taxon>
        <taxon>Camellia</taxon>
    </lineage>
</organism>